<evidence type="ECO:0000313" key="3">
    <source>
        <dbReference type="Proteomes" id="UP001500724"/>
    </source>
</evidence>
<reference evidence="3" key="1">
    <citation type="journal article" date="2019" name="Int. J. Syst. Evol. Microbiol.">
        <title>The Global Catalogue of Microorganisms (GCM) 10K type strain sequencing project: providing services to taxonomists for standard genome sequencing and annotation.</title>
        <authorList>
            <consortium name="The Broad Institute Genomics Platform"/>
            <consortium name="The Broad Institute Genome Sequencing Center for Infectious Disease"/>
            <person name="Wu L."/>
            <person name="Ma J."/>
        </authorList>
    </citation>
    <scope>NUCLEOTIDE SEQUENCE [LARGE SCALE GENOMIC DNA]</scope>
    <source>
        <strain evidence="3">JCM 10367</strain>
    </source>
</reference>
<gene>
    <name evidence="2" type="ORF">GCM10009535_45850</name>
</gene>
<proteinExistence type="predicted"/>
<evidence type="ECO:0000313" key="2">
    <source>
        <dbReference type="EMBL" id="GAA0661123.1"/>
    </source>
</evidence>
<accession>A0ABP3SV88</accession>
<organism evidence="2 3">
    <name type="scientific">Streptomyces thermocarboxydovorans</name>
    <dbReference type="NCBI Taxonomy" id="59298"/>
    <lineage>
        <taxon>Bacteria</taxon>
        <taxon>Bacillati</taxon>
        <taxon>Actinomycetota</taxon>
        <taxon>Actinomycetes</taxon>
        <taxon>Kitasatosporales</taxon>
        <taxon>Streptomycetaceae</taxon>
        <taxon>Streptomyces</taxon>
    </lineage>
</organism>
<dbReference type="Proteomes" id="UP001500724">
    <property type="component" value="Unassembled WGS sequence"/>
</dbReference>
<sequence length="75" mass="8814">MAVQDRSLADPDRSAVARSSPAQSDRAAAEPQRAAVAPVRRRWHRAVLSRLRTTSRWRRMVWQRRRIIPWRVRTA</sequence>
<feature type="region of interest" description="Disordered" evidence="1">
    <location>
        <begin position="1"/>
        <end position="36"/>
    </location>
</feature>
<comment type="caution">
    <text evidence="2">The sequence shown here is derived from an EMBL/GenBank/DDBJ whole genome shotgun (WGS) entry which is preliminary data.</text>
</comment>
<protein>
    <submittedName>
        <fullName evidence="2">Uncharacterized protein</fullName>
    </submittedName>
</protein>
<evidence type="ECO:0000256" key="1">
    <source>
        <dbReference type="SAM" id="MobiDB-lite"/>
    </source>
</evidence>
<keyword evidence="3" id="KW-1185">Reference proteome</keyword>
<dbReference type="EMBL" id="BAAAGU010000051">
    <property type="protein sequence ID" value="GAA0661123.1"/>
    <property type="molecule type" value="Genomic_DNA"/>
</dbReference>
<name>A0ABP3SV88_9ACTN</name>